<accession>A0A1Q9AXR0</accession>
<dbReference type="Proteomes" id="UP000186364">
    <property type="component" value="Unassembled WGS sequence"/>
</dbReference>
<evidence type="ECO:0000313" key="2">
    <source>
        <dbReference type="EMBL" id="OLP60205.1"/>
    </source>
</evidence>
<dbReference type="InterPro" id="IPR023214">
    <property type="entry name" value="HAD_sf"/>
</dbReference>
<dbReference type="Pfam" id="PF22772">
    <property type="entry name" value="WsaF_C"/>
    <property type="match status" value="1"/>
</dbReference>
<dbReference type="SUPFAM" id="SSF56784">
    <property type="entry name" value="HAD-like"/>
    <property type="match status" value="1"/>
</dbReference>
<dbReference type="Gene3D" id="3.40.50.2000">
    <property type="entry name" value="Glycogen Phosphorylase B"/>
    <property type="match status" value="1"/>
</dbReference>
<dbReference type="InterPro" id="IPR055050">
    <property type="entry name" value="WsaF_C"/>
</dbReference>
<dbReference type="Gene3D" id="3.40.50.1000">
    <property type="entry name" value="HAD superfamily/HAD-like"/>
    <property type="match status" value="1"/>
</dbReference>
<dbReference type="Gene3D" id="3.40.50.11090">
    <property type="match status" value="1"/>
</dbReference>
<organism evidence="2 3">
    <name type="scientific">Xaviernesmea oryzae</name>
    <dbReference type="NCBI Taxonomy" id="464029"/>
    <lineage>
        <taxon>Bacteria</taxon>
        <taxon>Pseudomonadati</taxon>
        <taxon>Pseudomonadota</taxon>
        <taxon>Alphaproteobacteria</taxon>
        <taxon>Hyphomicrobiales</taxon>
        <taxon>Rhizobiaceae</taxon>
        <taxon>Rhizobium/Agrobacterium group</taxon>
        <taxon>Xaviernesmea</taxon>
    </lineage>
</organism>
<comment type="caution">
    <text evidence="2">The sequence shown here is derived from an EMBL/GenBank/DDBJ whole genome shotgun (WGS) entry which is preliminary data.</text>
</comment>
<gene>
    <name evidence="2" type="ORF">BJF93_14640</name>
</gene>
<dbReference type="Gene3D" id="1.10.150.400">
    <property type="match status" value="1"/>
</dbReference>
<evidence type="ECO:0000259" key="1">
    <source>
        <dbReference type="Pfam" id="PF22772"/>
    </source>
</evidence>
<name>A0A1Q9AXR0_9HYPH</name>
<sequence>MECGYREGLWPNAYFDVSWYLAKHAGHLEGRVNPLVHFITKADEEKLNPHPEIDLGHLGKQPVFAGLSRVEILRKILHDEQLQKAYPVSEPNDVYRINGLDAIPHPSGLTASEDDNRVDLFDEAFPLSNEDVLPPIEQDLVQIDIRSDASLVSFDVWDTLLRRDCHPDEIKLQSARALYLLAFPYLLPVFQDVRILLEARRVSENRSAPNDEFEYRFDDALQRWLAMTLVPGTPREVVEELILAMRTHEILSETRSTRPDASAVSTLASLKQTAVFASDFYLPSTFLKKLLNHHGMGHAFLQGFSSSDDYLTKRSGRMFDHITHAFGIEPEQLHHVGDNIEADQRVPTSKGITSCLYISASEETRKAWFGEAFHTWRNGDTSKHSKRIVRVIQDISRAVEPGEQMHLEKIGVQLAPIVFGYCLNILEDALRCGVEKVFFFTREGVFFREVFDQLVTANPFNIKPVSSELLEVSRRATFAASLESFSFGELMRLWNLYSVQSLKGLVSSLNLDPAIVAPLAEQHAIDMDVAIEHPWTDKRVAALFADQSFSSYVEGELASQRKRLEGYLQSKGFFDHPVQLVGDVGWRGTIQDNLAYVVPQVTTRGHYIGLFGFLNQQPENTAKFGYVFDVNRDVPMSVSDVGPLEMIFNVPGGSVVGYDQNGDIFRPLRTIFDDEEAVMADVRALQRGMLRALGPLADYVRLHGLSATDLTSVARDTLHALTMNPPLPIVDLFYRLHHNETFGLGEVKDMGAQSAGIAEFATLKGSDLHKALSDVLCKTRWPEASVQQKVLRDWWQTADADRRMAAPAEVTALHAPATVKIRGSNLSVFVPPPLIGSGGHRTIFNMVRRLSEFGMRPHIMLEGVGDGVGAVEEYLAGTSALLHMRWHNRAPSDVAFATVANSAAYVAELRHVPHKAYLVQDYESLFNPMSDGYIIGQNSYAKGLQHFTIGNWLSHIITTEYAAPSVAAGLGVDTAVYKRDKAIEREFAICFLYQPNKPRRTPLLGIEALRLLKKKHPDLTVYVYGSAVSIDLDFPVINLGMIRNLNDLNQLYNRCMVGLCISGSNPSRIPYEMMAAGCVPIDLYRYNNLLDYDDGVIALAYQDSASLAHAADQLLADKANLQRMSDNGITFAESRTLRWENDVIANGVIEMLEDRTPPVWKPDLHYTAAPIIAPTSARSSVIAFCAAQKEKSVYQLPHRNV</sequence>
<dbReference type="EMBL" id="MKIP01000037">
    <property type="protein sequence ID" value="OLP60205.1"/>
    <property type="molecule type" value="Genomic_DNA"/>
</dbReference>
<keyword evidence="3" id="KW-1185">Reference proteome</keyword>
<dbReference type="AlphaFoldDB" id="A0A1Q9AXR0"/>
<feature type="domain" description="WsaF C-terminal" evidence="1">
    <location>
        <begin position="989"/>
        <end position="1109"/>
    </location>
</feature>
<dbReference type="SUPFAM" id="SSF53756">
    <property type="entry name" value="UDP-Glycosyltransferase/glycogen phosphorylase"/>
    <property type="match status" value="1"/>
</dbReference>
<evidence type="ECO:0000313" key="3">
    <source>
        <dbReference type="Proteomes" id="UP000186364"/>
    </source>
</evidence>
<reference evidence="2 3" key="1">
    <citation type="submission" date="2016-09" db="EMBL/GenBank/DDBJ databases">
        <title>Rhizobium sp. nov., a novel species isolated from the rice rhizosphere.</title>
        <authorList>
            <person name="Zhao J."/>
            <person name="Zhang X."/>
        </authorList>
    </citation>
    <scope>NUCLEOTIDE SEQUENCE [LARGE SCALE GENOMIC DNA]</scope>
    <source>
        <strain evidence="2 3">1.7048</strain>
    </source>
</reference>
<dbReference type="InterPro" id="IPR036412">
    <property type="entry name" value="HAD-like_sf"/>
</dbReference>
<dbReference type="CDD" id="cd01427">
    <property type="entry name" value="HAD_like"/>
    <property type="match status" value="1"/>
</dbReference>
<protein>
    <recommendedName>
        <fullName evidence="1">WsaF C-terminal domain-containing protein</fullName>
    </recommendedName>
</protein>
<proteinExistence type="predicted"/>